<sequence>MLNRRVLLLNQNYEPLSVCRVKRAVVLVLLRKAEPVELYNLVARSVSFSMQLPSVLRLNYYVHVKRKDVPLTKRNILRRDHSVCQYCGRRYPDMTTDHVIPKALGGPDSWDNLVCACKKCNTQKGNRTLAQTNMKLRRRPKKPHYFTFTISMMGRVPEVWRPYLFQGQ</sequence>
<reference evidence="2 3" key="1">
    <citation type="submission" date="2017-07" db="EMBL/GenBank/DDBJ databases">
        <title>Recovery of genomes from metagenomes via a dereplication, aggregation, and scoring strategy.</title>
        <authorList>
            <person name="Sieber C.M."/>
            <person name="Probst A.J."/>
            <person name="Sharrar A."/>
            <person name="Thomas B.C."/>
            <person name="Hess M."/>
            <person name="Tringe S.G."/>
            <person name="Banfield J.F."/>
        </authorList>
    </citation>
    <scope>NUCLEOTIDE SEQUENCE [LARGE SCALE GENOMIC DNA]</scope>
    <source>
        <strain evidence="2">JGI_Cruoil_03_51_56</strain>
    </source>
</reference>
<keyword evidence="2" id="KW-0540">Nuclease</keyword>
<dbReference type="PANTHER" id="PTHR33877">
    <property type="entry name" value="SLL1193 PROTEIN"/>
    <property type="match status" value="1"/>
</dbReference>
<keyword evidence="2" id="KW-0378">Hydrolase</keyword>
<dbReference type="Pfam" id="PF01844">
    <property type="entry name" value="HNH"/>
    <property type="match status" value="1"/>
</dbReference>
<protein>
    <submittedName>
        <fullName evidence="2">HNH endonuclease</fullName>
    </submittedName>
</protein>
<comment type="caution">
    <text evidence="2">The sequence shown here is derived from an EMBL/GenBank/DDBJ whole genome shotgun (WGS) entry which is preliminary data.</text>
</comment>
<dbReference type="InterPro" id="IPR002711">
    <property type="entry name" value="HNH"/>
</dbReference>
<dbReference type="GO" id="GO:0004519">
    <property type="term" value="F:endonuclease activity"/>
    <property type="evidence" value="ECO:0007669"/>
    <property type="project" value="UniProtKB-KW"/>
</dbReference>
<dbReference type="Gene3D" id="1.10.30.50">
    <property type="match status" value="1"/>
</dbReference>
<evidence type="ECO:0000313" key="3">
    <source>
        <dbReference type="Proteomes" id="UP000215559"/>
    </source>
</evidence>
<accession>A0A235BV76</accession>
<dbReference type="Proteomes" id="UP000215559">
    <property type="component" value="Unassembled WGS sequence"/>
</dbReference>
<keyword evidence="2" id="KW-0255">Endonuclease</keyword>
<gene>
    <name evidence="2" type="ORF">CH330_04100</name>
</gene>
<dbReference type="InterPro" id="IPR003615">
    <property type="entry name" value="HNH_nuc"/>
</dbReference>
<dbReference type="InterPro" id="IPR052892">
    <property type="entry name" value="NA-targeting_endonuclease"/>
</dbReference>
<name>A0A235BV76_UNCW3</name>
<dbReference type="EMBL" id="NOZP01000078">
    <property type="protein sequence ID" value="OYD15979.1"/>
    <property type="molecule type" value="Genomic_DNA"/>
</dbReference>
<proteinExistence type="predicted"/>
<evidence type="ECO:0000313" key="2">
    <source>
        <dbReference type="EMBL" id="OYD15979.1"/>
    </source>
</evidence>
<dbReference type="CDD" id="cd00085">
    <property type="entry name" value="HNHc"/>
    <property type="match status" value="1"/>
</dbReference>
<dbReference type="AlphaFoldDB" id="A0A235BV76"/>
<dbReference type="PANTHER" id="PTHR33877:SF2">
    <property type="entry name" value="OS07G0170200 PROTEIN"/>
    <property type="match status" value="1"/>
</dbReference>
<evidence type="ECO:0000259" key="1">
    <source>
        <dbReference type="SMART" id="SM00507"/>
    </source>
</evidence>
<organism evidence="2 3">
    <name type="scientific">candidate division WOR-3 bacterium JGI_Cruoil_03_51_56</name>
    <dbReference type="NCBI Taxonomy" id="1973747"/>
    <lineage>
        <taxon>Bacteria</taxon>
        <taxon>Bacteria division WOR-3</taxon>
    </lineage>
</organism>
<feature type="domain" description="HNH nuclease" evidence="1">
    <location>
        <begin position="71"/>
        <end position="122"/>
    </location>
</feature>
<dbReference type="SMART" id="SM00507">
    <property type="entry name" value="HNHc"/>
    <property type="match status" value="1"/>
</dbReference>